<evidence type="ECO:0000256" key="5">
    <source>
        <dbReference type="ARBA" id="ARBA00023163"/>
    </source>
</evidence>
<dbReference type="InterPro" id="IPR013325">
    <property type="entry name" value="RNA_pol_sigma_r2"/>
</dbReference>
<dbReference type="GO" id="GO:0003677">
    <property type="term" value="F:DNA binding"/>
    <property type="evidence" value="ECO:0007669"/>
    <property type="project" value="UniProtKB-KW"/>
</dbReference>
<dbReference type="Proteomes" id="UP000702544">
    <property type="component" value="Unassembled WGS sequence"/>
</dbReference>
<evidence type="ECO:0000256" key="2">
    <source>
        <dbReference type="ARBA" id="ARBA00023015"/>
    </source>
</evidence>
<evidence type="ECO:0000259" key="8">
    <source>
        <dbReference type="Pfam" id="PF04542"/>
    </source>
</evidence>
<dbReference type="Pfam" id="PF04542">
    <property type="entry name" value="Sigma70_r2"/>
    <property type="match status" value="1"/>
</dbReference>
<proteinExistence type="inferred from homology"/>
<accession>A0AAE4ZCW9</accession>
<dbReference type="InterPro" id="IPR013249">
    <property type="entry name" value="RNA_pol_sigma70_r4_t2"/>
</dbReference>
<keyword evidence="5 6" id="KW-0804">Transcription</keyword>
<evidence type="ECO:0000313" key="10">
    <source>
        <dbReference type="EMBL" id="NIR75595.1"/>
    </source>
</evidence>
<dbReference type="CDD" id="cd06171">
    <property type="entry name" value="Sigma70_r4"/>
    <property type="match status" value="1"/>
</dbReference>
<sequence>MTSDPLSSRKAEHSDETPRVADLDDKELVSRALDGQEAAYGELLERFRRPVFSLIYRMIGDREQAEDLAQESFVKAFNNLDSYNPNYRFSSWLFKIANNHAIDHLRRARLSTVSIHGSPHAATSEREEETRIVLEAQDESPEQEIMALELGGEIEEAISRLRPEYRTAVILRHIESRPYEEIAEIMDVPIGTVKTFLHRARAELRDALRHLREE</sequence>
<dbReference type="InterPro" id="IPR039425">
    <property type="entry name" value="RNA_pol_sigma-70-like"/>
</dbReference>
<protein>
    <recommendedName>
        <fullName evidence="6">RNA polymerase sigma factor</fullName>
    </recommendedName>
</protein>
<dbReference type="AlphaFoldDB" id="A0AAE4ZCW9"/>
<evidence type="ECO:0000256" key="6">
    <source>
        <dbReference type="RuleBase" id="RU000716"/>
    </source>
</evidence>
<dbReference type="InterPro" id="IPR036388">
    <property type="entry name" value="WH-like_DNA-bd_sf"/>
</dbReference>
<comment type="similarity">
    <text evidence="1 6">Belongs to the sigma-70 factor family. ECF subfamily.</text>
</comment>
<dbReference type="PROSITE" id="PS01063">
    <property type="entry name" value="SIGMA70_ECF"/>
    <property type="match status" value="1"/>
</dbReference>
<comment type="caution">
    <text evidence="10">The sequence shown here is derived from an EMBL/GenBank/DDBJ whole genome shotgun (WGS) entry which is preliminary data.</text>
</comment>
<feature type="domain" description="RNA polymerase sigma factor 70 region 4 type 2" evidence="9">
    <location>
        <begin position="153"/>
        <end position="204"/>
    </location>
</feature>
<evidence type="ECO:0000256" key="3">
    <source>
        <dbReference type="ARBA" id="ARBA00023082"/>
    </source>
</evidence>
<dbReference type="InterPro" id="IPR000838">
    <property type="entry name" value="RNA_pol_sigma70_ECF_CS"/>
</dbReference>
<dbReference type="PANTHER" id="PTHR43133:SF8">
    <property type="entry name" value="RNA POLYMERASE SIGMA FACTOR HI_1459-RELATED"/>
    <property type="match status" value="1"/>
</dbReference>
<feature type="region of interest" description="Disordered" evidence="7">
    <location>
        <begin position="1"/>
        <end position="23"/>
    </location>
</feature>
<dbReference type="PANTHER" id="PTHR43133">
    <property type="entry name" value="RNA POLYMERASE ECF-TYPE SIGMA FACTO"/>
    <property type="match status" value="1"/>
</dbReference>
<dbReference type="NCBIfam" id="TIGR02937">
    <property type="entry name" value="sigma70-ECF"/>
    <property type="match status" value="1"/>
</dbReference>
<organism evidence="10 11">
    <name type="scientific">Candidatus Kutchimonas denitrificans</name>
    <dbReference type="NCBI Taxonomy" id="3056748"/>
    <lineage>
        <taxon>Bacteria</taxon>
        <taxon>Pseudomonadati</taxon>
        <taxon>Gemmatimonadota</taxon>
        <taxon>Gemmatimonadia</taxon>
        <taxon>Candidatus Palauibacterales</taxon>
        <taxon>Candidatus Palauibacteraceae</taxon>
        <taxon>Candidatus Kutchimonas</taxon>
    </lineage>
</organism>
<name>A0AAE4ZCW9_9BACT</name>
<evidence type="ECO:0000256" key="7">
    <source>
        <dbReference type="SAM" id="MobiDB-lite"/>
    </source>
</evidence>
<dbReference type="InterPro" id="IPR007627">
    <property type="entry name" value="RNA_pol_sigma70_r2"/>
</dbReference>
<dbReference type="Pfam" id="PF08281">
    <property type="entry name" value="Sigma70_r4_2"/>
    <property type="match status" value="1"/>
</dbReference>
<dbReference type="EMBL" id="JAACAK010000083">
    <property type="protein sequence ID" value="NIR75595.1"/>
    <property type="molecule type" value="Genomic_DNA"/>
</dbReference>
<dbReference type="Gene3D" id="1.10.10.10">
    <property type="entry name" value="Winged helix-like DNA-binding domain superfamily/Winged helix DNA-binding domain"/>
    <property type="match status" value="1"/>
</dbReference>
<dbReference type="Gene3D" id="1.10.1740.10">
    <property type="match status" value="1"/>
</dbReference>
<keyword evidence="2 6" id="KW-0805">Transcription regulation</keyword>
<dbReference type="GO" id="GO:0006352">
    <property type="term" value="P:DNA-templated transcription initiation"/>
    <property type="evidence" value="ECO:0007669"/>
    <property type="project" value="InterPro"/>
</dbReference>
<reference evidence="10 11" key="1">
    <citation type="submission" date="2020-01" db="EMBL/GenBank/DDBJ databases">
        <title>Genomes assembled from Gulf of Kutch pelagic sediment metagenomes.</title>
        <authorList>
            <person name="Chandrashekar M."/>
            <person name="Mahajan M.S."/>
            <person name="Dave K.J."/>
            <person name="Vatsa P."/>
            <person name="Nathani N.M."/>
        </authorList>
    </citation>
    <scope>NUCLEOTIDE SEQUENCE [LARGE SCALE GENOMIC DNA]</scope>
    <source>
        <strain evidence="10">KS3-K002</strain>
    </source>
</reference>
<dbReference type="GO" id="GO:0016987">
    <property type="term" value="F:sigma factor activity"/>
    <property type="evidence" value="ECO:0007669"/>
    <property type="project" value="UniProtKB-KW"/>
</dbReference>
<evidence type="ECO:0000259" key="9">
    <source>
        <dbReference type="Pfam" id="PF08281"/>
    </source>
</evidence>
<keyword evidence="3 6" id="KW-0731">Sigma factor</keyword>
<dbReference type="InterPro" id="IPR014284">
    <property type="entry name" value="RNA_pol_sigma-70_dom"/>
</dbReference>
<evidence type="ECO:0000256" key="4">
    <source>
        <dbReference type="ARBA" id="ARBA00023125"/>
    </source>
</evidence>
<gene>
    <name evidence="10" type="ORF">GWO12_10880</name>
</gene>
<evidence type="ECO:0000313" key="11">
    <source>
        <dbReference type="Proteomes" id="UP000702544"/>
    </source>
</evidence>
<dbReference type="InterPro" id="IPR013324">
    <property type="entry name" value="RNA_pol_sigma_r3/r4-like"/>
</dbReference>
<dbReference type="SUPFAM" id="SSF88659">
    <property type="entry name" value="Sigma3 and sigma4 domains of RNA polymerase sigma factors"/>
    <property type="match status" value="1"/>
</dbReference>
<dbReference type="SUPFAM" id="SSF88946">
    <property type="entry name" value="Sigma2 domain of RNA polymerase sigma factors"/>
    <property type="match status" value="1"/>
</dbReference>
<evidence type="ECO:0000256" key="1">
    <source>
        <dbReference type="ARBA" id="ARBA00010641"/>
    </source>
</evidence>
<feature type="domain" description="RNA polymerase sigma-70 region 2" evidence="8">
    <location>
        <begin position="43"/>
        <end position="109"/>
    </location>
</feature>
<keyword evidence="4 6" id="KW-0238">DNA-binding</keyword>
<feature type="compositionally biased region" description="Basic and acidic residues" evidence="7">
    <location>
        <begin position="7"/>
        <end position="23"/>
    </location>
</feature>